<evidence type="ECO:0000256" key="4">
    <source>
        <dbReference type="SAM" id="SignalP"/>
    </source>
</evidence>
<dbReference type="PANTHER" id="PTHR46847:SF1">
    <property type="entry name" value="D-ALLOSE-BINDING PERIPLASMIC PROTEIN-RELATED"/>
    <property type="match status" value="1"/>
</dbReference>
<gene>
    <name evidence="6" type="ORF">SLNSH_10595</name>
</gene>
<comment type="subcellular location">
    <subcellularLocation>
        <location evidence="1">Cell envelope</location>
    </subcellularLocation>
</comment>
<reference evidence="7" key="1">
    <citation type="submission" date="2018-03" db="EMBL/GenBank/DDBJ databases">
        <authorList>
            <person name="Sun L."/>
            <person name="Liu H."/>
            <person name="Chen W."/>
            <person name="Huang K."/>
            <person name="Liu W."/>
            <person name="Gao X."/>
        </authorList>
    </citation>
    <scope>NUCLEOTIDE SEQUENCE [LARGE SCALE GENOMIC DNA]</scope>
    <source>
        <strain evidence="7">SH9</strain>
    </source>
</reference>
<feature type="signal peptide" evidence="4">
    <location>
        <begin position="1"/>
        <end position="24"/>
    </location>
</feature>
<dbReference type="CDD" id="cd06308">
    <property type="entry name" value="PBP1_sensor_kinase-like"/>
    <property type="match status" value="1"/>
</dbReference>
<dbReference type="AlphaFoldDB" id="A0A2T1HTN3"/>
<evidence type="ECO:0000256" key="3">
    <source>
        <dbReference type="ARBA" id="ARBA00022729"/>
    </source>
</evidence>
<evidence type="ECO:0000256" key="1">
    <source>
        <dbReference type="ARBA" id="ARBA00004196"/>
    </source>
</evidence>
<dbReference type="OrthoDB" id="9813037at2"/>
<accession>A0A2T1HTN3</accession>
<protein>
    <recommendedName>
        <fullName evidence="5">Periplasmic binding protein domain-containing protein</fullName>
    </recommendedName>
</protein>
<dbReference type="InterPro" id="IPR028082">
    <property type="entry name" value="Peripla_BP_I"/>
</dbReference>
<dbReference type="EMBL" id="PVZS01000010">
    <property type="protein sequence ID" value="PSC04899.1"/>
    <property type="molecule type" value="Genomic_DNA"/>
</dbReference>
<sequence>MKRSSLIASLVTGASLLAGYAAQAQDKVWNIVVAQPNVEHPYRVGGIDRAKAWAANRKDVKLTILDGRRDSAVQLAGLEDALVRGADIVVMSPNDSNALAPIAATAKRAKVPLVIFDRKLNVPESDYAAYIGGDNVEMGRVAARYIADKIGKKGVVIQIEGTPGASATTERKTGFEEVMKQFPDIKIFSYVGHYRMHDAAAAMEDAAIAHPDVAAVFAHNDSMALGAGKILAERGKNSLPIVGMDGGLEACQGLKEGKMTGSVHYPTMFPESLELAMSVLANKPVQKSNLVQTPMLTAENQAQYCK</sequence>
<dbReference type="RefSeq" id="WP_106336860.1">
    <property type="nucleotide sequence ID" value="NZ_PVZS01000010.1"/>
</dbReference>
<evidence type="ECO:0000259" key="5">
    <source>
        <dbReference type="Pfam" id="PF13407"/>
    </source>
</evidence>
<name>A0A2T1HTN3_9HYPH</name>
<dbReference type="Proteomes" id="UP000239772">
    <property type="component" value="Unassembled WGS sequence"/>
</dbReference>
<organism evidence="6 7">
    <name type="scientific">Alsobacter soli</name>
    <dbReference type="NCBI Taxonomy" id="2109933"/>
    <lineage>
        <taxon>Bacteria</taxon>
        <taxon>Pseudomonadati</taxon>
        <taxon>Pseudomonadota</taxon>
        <taxon>Alphaproteobacteria</taxon>
        <taxon>Hyphomicrobiales</taxon>
        <taxon>Alsobacteraceae</taxon>
        <taxon>Alsobacter</taxon>
    </lineage>
</organism>
<evidence type="ECO:0000256" key="2">
    <source>
        <dbReference type="ARBA" id="ARBA00007639"/>
    </source>
</evidence>
<dbReference type="PANTHER" id="PTHR46847">
    <property type="entry name" value="D-ALLOSE-BINDING PERIPLASMIC PROTEIN-RELATED"/>
    <property type="match status" value="1"/>
</dbReference>
<feature type="chain" id="PRO_5015768326" description="Periplasmic binding protein domain-containing protein" evidence="4">
    <location>
        <begin position="25"/>
        <end position="306"/>
    </location>
</feature>
<dbReference type="GO" id="GO:0030246">
    <property type="term" value="F:carbohydrate binding"/>
    <property type="evidence" value="ECO:0007669"/>
    <property type="project" value="UniProtKB-ARBA"/>
</dbReference>
<dbReference type="SUPFAM" id="SSF53822">
    <property type="entry name" value="Periplasmic binding protein-like I"/>
    <property type="match status" value="1"/>
</dbReference>
<comment type="similarity">
    <text evidence="2">Belongs to the bacterial solute-binding protein 2 family.</text>
</comment>
<comment type="caution">
    <text evidence="6">The sequence shown here is derived from an EMBL/GenBank/DDBJ whole genome shotgun (WGS) entry which is preliminary data.</text>
</comment>
<dbReference type="InterPro" id="IPR025997">
    <property type="entry name" value="SBP_2_dom"/>
</dbReference>
<dbReference type="GO" id="GO:0030313">
    <property type="term" value="C:cell envelope"/>
    <property type="evidence" value="ECO:0007669"/>
    <property type="project" value="UniProtKB-SubCell"/>
</dbReference>
<keyword evidence="3 4" id="KW-0732">Signal</keyword>
<evidence type="ECO:0000313" key="6">
    <source>
        <dbReference type="EMBL" id="PSC04899.1"/>
    </source>
</evidence>
<feature type="domain" description="Periplasmic binding protein" evidence="5">
    <location>
        <begin position="31"/>
        <end position="265"/>
    </location>
</feature>
<evidence type="ECO:0000313" key="7">
    <source>
        <dbReference type="Proteomes" id="UP000239772"/>
    </source>
</evidence>
<proteinExistence type="inferred from homology"/>
<dbReference type="Gene3D" id="3.40.50.2300">
    <property type="match status" value="2"/>
</dbReference>
<dbReference type="Pfam" id="PF13407">
    <property type="entry name" value="Peripla_BP_4"/>
    <property type="match status" value="1"/>
</dbReference>
<keyword evidence="7" id="KW-1185">Reference proteome</keyword>